<keyword evidence="3" id="KW-1185">Reference proteome</keyword>
<comment type="caution">
    <text evidence="2">The sequence shown here is derived from an EMBL/GenBank/DDBJ whole genome shotgun (WGS) entry which is preliminary data.</text>
</comment>
<protein>
    <submittedName>
        <fullName evidence="2">Uncharacterized protein</fullName>
    </submittedName>
</protein>
<organism evidence="2 3">
    <name type="scientific">Albula glossodonta</name>
    <name type="common">roundjaw bonefish</name>
    <dbReference type="NCBI Taxonomy" id="121402"/>
    <lineage>
        <taxon>Eukaryota</taxon>
        <taxon>Metazoa</taxon>
        <taxon>Chordata</taxon>
        <taxon>Craniata</taxon>
        <taxon>Vertebrata</taxon>
        <taxon>Euteleostomi</taxon>
        <taxon>Actinopterygii</taxon>
        <taxon>Neopterygii</taxon>
        <taxon>Teleostei</taxon>
        <taxon>Albuliformes</taxon>
        <taxon>Albulidae</taxon>
        <taxon>Albula</taxon>
    </lineage>
</organism>
<accession>A0A8T2MTI5</accession>
<evidence type="ECO:0000256" key="1">
    <source>
        <dbReference type="SAM" id="MobiDB-lite"/>
    </source>
</evidence>
<proteinExistence type="predicted"/>
<dbReference type="AlphaFoldDB" id="A0A8T2MTI5"/>
<feature type="region of interest" description="Disordered" evidence="1">
    <location>
        <begin position="88"/>
        <end position="111"/>
    </location>
</feature>
<reference evidence="2" key="1">
    <citation type="thesis" date="2021" institute="BYU ScholarsArchive" country="Provo, UT, USA">
        <title>Applications of and Algorithms for Genome Assembly and Genomic Analyses with an Emphasis on Marine Teleosts.</title>
        <authorList>
            <person name="Pickett B.D."/>
        </authorList>
    </citation>
    <scope>NUCLEOTIDE SEQUENCE</scope>
    <source>
        <strain evidence="2">HI-2016</strain>
    </source>
</reference>
<evidence type="ECO:0000313" key="3">
    <source>
        <dbReference type="Proteomes" id="UP000824540"/>
    </source>
</evidence>
<evidence type="ECO:0000313" key="2">
    <source>
        <dbReference type="EMBL" id="KAG9331689.1"/>
    </source>
</evidence>
<sequence>MAADLVLQHCCELVASMLRASENAKLAVQYVPSHWLRERVWYQATPGLVGWWPVQRSAHVPIGGGSVGRSPLPPDSCYLELSSSSLSQLGRPETAKGDTAQGVLYKVEGQN</sequence>
<gene>
    <name evidence="2" type="ORF">JZ751_018432</name>
</gene>
<dbReference type="EMBL" id="JAFBMS010000306">
    <property type="protein sequence ID" value="KAG9331689.1"/>
    <property type="molecule type" value="Genomic_DNA"/>
</dbReference>
<dbReference type="Proteomes" id="UP000824540">
    <property type="component" value="Unassembled WGS sequence"/>
</dbReference>
<name>A0A8T2MTI5_9TELE</name>